<keyword evidence="4" id="KW-0285">Flavoprotein</keyword>
<dbReference type="Pfam" id="PF05199">
    <property type="entry name" value="GMC_oxred_C"/>
    <property type="match status" value="1"/>
</dbReference>
<dbReference type="InterPro" id="IPR006311">
    <property type="entry name" value="TAT_signal"/>
</dbReference>
<dbReference type="AlphaFoldDB" id="A0AB37U8S9"/>
<dbReference type="SUPFAM" id="SSF54373">
    <property type="entry name" value="FAD-linked reductases, C-terminal domain"/>
    <property type="match status" value="1"/>
</dbReference>
<proteinExistence type="inferred from homology"/>
<dbReference type="GO" id="GO:0016995">
    <property type="term" value="F:cholesterol oxidase activity"/>
    <property type="evidence" value="ECO:0007669"/>
    <property type="project" value="UniProtKB-EC"/>
</dbReference>
<dbReference type="PRINTS" id="PR00411">
    <property type="entry name" value="PNDRDTASEI"/>
</dbReference>
<evidence type="ECO:0000256" key="7">
    <source>
        <dbReference type="ARBA" id="ARBA00023098"/>
    </source>
</evidence>
<dbReference type="InterPro" id="IPR052542">
    <property type="entry name" value="Cholesterol_Oxidase"/>
</dbReference>
<dbReference type="Pfam" id="PF00890">
    <property type="entry name" value="FAD_binding_2"/>
    <property type="match status" value="1"/>
</dbReference>
<evidence type="ECO:0000256" key="6">
    <source>
        <dbReference type="ARBA" id="ARBA00023002"/>
    </source>
</evidence>
<evidence type="ECO:0000256" key="4">
    <source>
        <dbReference type="ARBA" id="ARBA00022630"/>
    </source>
</evidence>
<keyword evidence="5" id="KW-0274">FAD</keyword>
<keyword evidence="8" id="KW-1207">Sterol metabolism</keyword>
<dbReference type="GO" id="GO:0008203">
    <property type="term" value="P:cholesterol metabolic process"/>
    <property type="evidence" value="ECO:0007669"/>
    <property type="project" value="UniProtKB-KW"/>
</dbReference>
<keyword evidence="9" id="KW-0753">Steroid metabolism</keyword>
<name>A0AB37U8S9_9CYAN</name>
<evidence type="ECO:0000259" key="17">
    <source>
        <dbReference type="Pfam" id="PF05199"/>
    </source>
</evidence>
<feature type="domain" description="FAD-dependent oxidoreductase 2 FAD-binding" evidence="16">
    <location>
        <begin position="45"/>
        <end position="75"/>
    </location>
</feature>
<reference evidence="18 19" key="1">
    <citation type="journal article" date="2019" name="Genome Biol. Evol.">
        <title>Day and night: Metabolic profiles and evolutionary relationships of six axenic non-marine cyanobacteria.</title>
        <authorList>
            <person name="Will S.E."/>
            <person name="Henke P."/>
            <person name="Boedeker C."/>
            <person name="Huang S."/>
            <person name="Brinkmann H."/>
            <person name="Rohde M."/>
            <person name="Jarek M."/>
            <person name="Friedl T."/>
            <person name="Seufert S."/>
            <person name="Schumacher M."/>
            <person name="Overmann J."/>
            <person name="Neumann-Schaal M."/>
            <person name="Petersen J."/>
        </authorList>
    </citation>
    <scope>NUCLEOTIDE SEQUENCE [LARGE SCALE GENOMIC DNA]</scope>
    <source>
        <strain evidence="18 19">SAG 39.79</strain>
    </source>
</reference>
<dbReference type="PANTHER" id="PTHR47470:SF1">
    <property type="entry name" value="FAD-DEPENDENT OXIDOREDUCTASE 2 FAD BINDING DOMAIN-CONTAINING PROTEIN"/>
    <property type="match status" value="1"/>
</dbReference>
<evidence type="ECO:0000256" key="12">
    <source>
        <dbReference type="ARBA" id="ARBA00049645"/>
    </source>
</evidence>
<dbReference type="InterPro" id="IPR036188">
    <property type="entry name" value="FAD/NAD-bd_sf"/>
</dbReference>
<dbReference type="InterPro" id="IPR003953">
    <property type="entry name" value="FAD-dep_OxRdtase_2_FAD-bd"/>
</dbReference>
<dbReference type="PANTHER" id="PTHR47470">
    <property type="entry name" value="CHOLESTEROL OXIDASE"/>
    <property type="match status" value="1"/>
</dbReference>
<evidence type="ECO:0000313" key="18">
    <source>
        <dbReference type="EMBL" id="RUT00690.1"/>
    </source>
</evidence>
<dbReference type="Proteomes" id="UP000282574">
    <property type="component" value="Unassembled WGS sequence"/>
</dbReference>
<evidence type="ECO:0000313" key="19">
    <source>
        <dbReference type="Proteomes" id="UP000282574"/>
    </source>
</evidence>
<evidence type="ECO:0000256" key="8">
    <source>
        <dbReference type="ARBA" id="ARBA00023166"/>
    </source>
</evidence>
<evidence type="ECO:0000259" key="16">
    <source>
        <dbReference type="Pfam" id="PF00890"/>
    </source>
</evidence>
<comment type="cofactor">
    <cofactor evidence="1">
        <name>FAD</name>
        <dbReference type="ChEBI" id="CHEBI:57692"/>
    </cofactor>
</comment>
<dbReference type="PROSITE" id="PS51318">
    <property type="entry name" value="TAT"/>
    <property type="match status" value="1"/>
</dbReference>
<sequence>MLHQRCNRRHFLQNAALFSTSLVTSLAYARLTRASVQTVKNEAVDALVIGSGFGGAVAALRLGEAGIDTVVLERGRRWLITPEQDTFATFDKPDGRSTWLSQTTYYGTPIDVYTGVLEGLAEEDIIIYCGAGVGGGSLVYNAVTYQPARELFERVFSDSIDYEELDEVYYPRVRSILNPAPIPPDILATPYYDRTRLFLEQATTAGFPNRLYDIAVDWNIVREEIDGTKRPSAIIGNHWFGINSGAKNSLDRNYLAKAESTGFVEILPLHLATTITEVPGHGYQVLCRQINETGETVVEKSFTCRYLFLAAGSMGTSKLLVKAKATGTLPKLNDYVGKYWGTNGDIFSVLSNLPPVSGKGGPAAAVLEHFDNPLGPVVLEDILDPFGADGTTQLLGLAIPQPKGTFGYDAATDSVRLTWPGDPEIVSAIKLTYSIFNQKNPDIDITISDTSNALTAHPLGGAVLGKVCDEYGQVIGYPGLYVVDGALIPGSTACTNPSLTIAALAERCMDRITSDIS</sequence>
<dbReference type="Gene3D" id="3.50.50.60">
    <property type="entry name" value="FAD/NAD(P)-binding domain"/>
    <property type="match status" value="1"/>
</dbReference>
<protein>
    <recommendedName>
        <fullName evidence="14">Cholesterol oxidase</fullName>
        <ecNumber evidence="13">1.1.3.6</ecNumber>
        <ecNumber evidence="11">5.3.3.1</ecNumber>
    </recommendedName>
    <alternativeName>
        <fullName evidence="15">Cholesterol isomerase</fullName>
    </alternativeName>
</protein>
<dbReference type="GO" id="GO:0004769">
    <property type="term" value="F:steroid Delta-isomerase activity"/>
    <property type="evidence" value="ECO:0007669"/>
    <property type="project" value="UniProtKB-EC"/>
</dbReference>
<comment type="pathway">
    <text evidence="12">Steroid metabolism; cholesterol degradation.</text>
</comment>
<comment type="caution">
    <text evidence="18">The sequence shown here is derived from an EMBL/GenBank/DDBJ whole genome shotgun (WGS) entry which is preliminary data.</text>
</comment>
<evidence type="ECO:0000256" key="11">
    <source>
        <dbReference type="ARBA" id="ARBA00038856"/>
    </source>
</evidence>
<keyword evidence="19" id="KW-1185">Reference proteome</keyword>
<dbReference type="RefSeq" id="WP_106171103.1">
    <property type="nucleotide sequence ID" value="NZ_JAVKZF010000004.1"/>
</dbReference>
<keyword evidence="10" id="KW-0413">Isomerase</keyword>
<dbReference type="EC" id="1.1.3.6" evidence="13"/>
<dbReference type="EC" id="5.3.3.1" evidence="11"/>
<evidence type="ECO:0000256" key="15">
    <source>
        <dbReference type="ARBA" id="ARBA00049778"/>
    </source>
</evidence>
<keyword evidence="6" id="KW-0560">Oxidoreductase</keyword>
<dbReference type="SUPFAM" id="SSF51905">
    <property type="entry name" value="FAD/NAD(P)-binding domain"/>
    <property type="match status" value="1"/>
</dbReference>
<evidence type="ECO:0000256" key="10">
    <source>
        <dbReference type="ARBA" id="ARBA00023235"/>
    </source>
</evidence>
<evidence type="ECO:0000256" key="9">
    <source>
        <dbReference type="ARBA" id="ARBA00023221"/>
    </source>
</evidence>
<organism evidence="18 19">
    <name type="scientific">Chroococcidiopsis cubana SAG 39.79</name>
    <dbReference type="NCBI Taxonomy" id="388085"/>
    <lineage>
        <taxon>Bacteria</taxon>
        <taxon>Bacillati</taxon>
        <taxon>Cyanobacteriota</taxon>
        <taxon>Cyanophyceae</taxon>
        <taxon>Chroococcidiopsidales</taxon>
        <taxon>Chroococcidiopsidaceae</taxon>
        <taxon>Chroococcidiopsis</taxon>
    </lineage>
</organism>
<dbReference type="EMBL" id="RSCK01000141">
    <property type="protein sequence ID" value="RUT00690.1"/>
    <property type="molecule type" value="Genomic_DNA"/>
</dbReference>
<gene>
    <name evidence="18" type="ORF">DSM107010_67420</name>
</gene>
<dbReference type="Gene3D" id="3.30.410.10">
    <property type="entry name" value="Cholesterol Oxidase, domain 2"/>
    <property type="match status" value="1"/>
</dbReference>
<evidence type="ECO:0000256" key="5">
    <source>
        <dbReference type="ARBA" id="ARBA00022827"/>
    </source>
</evidence>
<evidence type="ECO:0000256" key="2">
    <source>
        <dbReference type="ARBA" id="ARBA00010790"/>
    </source>
</evidence>
<evidence type="ECO:0000256" key="3">
    <source>
        <dbReference type="ARBA" id="ARBA00022548"/>
    </source>
</evidence>
<accession>A0AB37U8S9</accession>
<keyword evidence="3" id="KW-0153">Cholesterol metabolism</keyword>
<evidence type="ECO:0000256" key="1">
    <source>
        <dbReference type="ARBA" id="ARBA00001974"/>
    </source>
</evidence>
<keyword evidence="7" id="KW-0443">Lipid metabolism</keyword>
<comment type="similarity">
    <text evidence="2">Belongs to the GMC oxidoreductase family.</text>
</comment>
<evidence type="ECO:0000256" key="13">
    <source>
        <dbReference type="ARBA" id="ARBA00049723"/>
    </source>
</evidence>
<feature type="domain" description="Glucose-methanol-choline oxidoreductase C-terminal" evidence="17">
    <location>
        <begin position="452"/>
        <end position="505"/>
    </location>
</feature>
<evidence type="ECO:0000256" key="14">
    <source>
        <dbReference type="ARBA" id="ARBA00049744"/>
    </source>
</evidence>
<dbReference type="InterPro" id="IPR007867">
    <property type="entry name" value="GMC_OxRtase_C"/>
</dbReference>